<dbReference type="RefSeq" id="WP_283712639.1">
    <property type="nucleotide sequence ID" value="NZ_JASJEW010000001.1"/>
</dbReference>
<dbReference type="InterPro" id="IPR001478">
    <property type="entry name" value="PDZ"/>
</dbReference>
<evidence type="ECO:0000256" key="3">
    <source>
        <dbReference type="ARBA" id="ARBA00007931"/>
    </source>
</evidence>
<keyword evidence="7" id="KW-0862">Zinc</keyword>
<reference evidence="13" key="1">
    <citation type="submission" date="2023-05" db="EMBL/GenBank/DDBJ databases">
        <title>[olsenella] sp. nov., isolated from a pig farm feces dump.</title>
        <authorList>
            <person name="Chang Y.-H."/>
        </authorList>
    </citation>
    <scope>NUCLEOTIDE SEQUENCE</scope>
    <source>
        <strain evidence="13">YH-ols2217</strain>
    </source>
</reference>
<dbReference type="SMART" id="SM00228">
    <property type="entry name" value="PDZ"/>
    <property type="match status" value="1"/>
</dbReference>
<feature type="transmembrane region" description="Helical" evidence="11">
    <location>
        <begin position="6"/>
        <end position="25"/>
    </location>
</feature>
<dbReference type="SUPFAM" id="SSF50156">
    <property type="entry name" value="PDZ domain-like"/>
    <property type="match status" value="1"/>
</dbReference>
<dbReference type="PANTHER" id="PTHR42837">
    <property type="entry name" value="REGULATOR OF SIGMA-E PROTEASE RSEP"/>
    <property type="match status" value="1"/>
</dbReference>
<dbReference type="Gene3D" id="2.30.42.10">
    <property type="match status" value="1"/>
</dbReference>
<protein>
    <submittedName>
        <fullName evidence="13">Site-2 protease family protein</fullName>
    </submittedName>
</protein>
<evidence type="ECO:0000256" key="6">
    <source>
        <dbReference type="ARBA" id="ARBA00022801"/>
    </source>
</evidence>
<keyword evidence="4 13" id="KW-0645">Protease</keyword>
<keyword evidence="14" id="KW-1185">Reference proteome</keyword>
<sequence>MLAGIGGALASVFWGLLLLSVLVFIHEGGHFMAARALKIRVKDFYLGLPCRFNLHVESKRYGTDYGVTPVLLGGYTMVCGMDSTQSPHLAEALAFVMERGRASIAETAEHLGCSEEDALTALVCLTDWASIEPFYDPALGEKPNQSTYPQQFQTVARDGSLRTKYDKGHDFALPGSTEAGQAHPLTEAPEEFLAHEREHTYVAHGFWGRTFVLVAGVVINILCGLLLVVLVLTLAGVSVTVDEPQIGAVQEGSPAAAAGLEAGDVVETVNGEPVDSWTSLVSAVRSGIGDGARLQITYHRSGSEATREVTVQVPDGETTIGISAPTERVRLSVGEALGYAASYVGATAVYISQLFQPSHAAEVIENSTSVVGISVMASQAASQGIASFALLAAAVSLSLGFMNLLPVPPLDGGKIVIEAIQAALRRPVSMKVQTALSYVGICLFMLLFFVLLRQDVIRFVVGG</sequence>
<comment type="caution">
    <text evidence="13">The sequence shown here is derived from an EMBL/GenBank/DDBJ whole genome shotgun (WGS) entry which is preliminary data.</text>
</comment>
<evidence type="ECO:0000256" key="9">
    <source>
        <dbReference type="ARBA" id="ARBA00023049"/>
    </source>
</evidence>
<dbReference type="InterPro" id="IPR036034">
    <property type="entry name" value="PDZ_sf"/>
</dbReference>
<dbReference type="Proteomes" id="UP001431693">
    <property type="component" value="Unassembled WGS sequence"/>
</dbReference>
<dbReference type="EMBL" id="JASJEX010000001">
    <property type="protein sequence ID" value="MDJ1129005.1"/>
    <property type="molecule type" value="Genomic_DNA"/>
</dbReference>
<feature type="transmembrane region" description="Helical" evidence="11">
    <location>
        <begin position="211"/>
        <end position="235"/>
    </location>
</feature>
<feature type="transmembrane region" description="Helical" evidence="11">
    <location>
        <begin position="435"/>
        <end position="452"/>
    </location>
</feature>
<keyword evidence="10 11" id="KW-0472">Membrane</keyword>
<dbReference type="InterPro" id="IPR004387">
    <property type="entry name" value="Pept_M50_Zn"/>
</dbReference>
<proteinExistence type="inferred from homology"/>
<keyword evidence="5 11" id="KW-0812">Transmembrane</keyword>
<evidence type="ECO:0000256" key="4">
    <source>
        <dbReference type="ARBA" id="ARBA00022670"/>
    </source>
</evidence>
<comment type="similarity">
    <text evidence="3">Belongs to the peptidase M50B family.</text>
</comment>
<comment type="cofactor">
    <cofactor evidence="1">
        <name>Zn(2+)</name>
        <dbReference type="ChEBI" id="CHEBI:29105"/>
    </cofactor>
</comment>
<comment type="subcellular location">
    <subcellularLocation>
        <location evidence="2">Membrane</location>
        <topology evidence="2">Multi-pass membrane protein</topology>
    </subcellularLocation>
</comment>
<evidence type="ECO:0000313" key="13">
    <source>
        <dbReference type="EMBL" id="MDJ1129005.1"/>
    </source>
</evidence>
<feature type="transmembrane region" description="Helical" evidence="11">
    <location>
        <begin position="385"/>
        <end position="405"/>
    </location>
</feature>
<evidence type="ECO:0000259" key="12">
    <source>
        <dbReference type="PROSITE" id="PS50106"/>
    </source>
</evidence>
<name>A0ABT6ZIY1_9ACTN</name>
<evidence type="ECO:0000256" key="10">
    <source>
        <dbReference type="ARBA" id="ARBA00023136"/>
    </source>
</evidence>
<dbReference type="GO" id="GO:0008233">
    <property type="term" value="F:peptidase activity"/>
    <property type="evidence" value="ECO:0007669"/>
    <property type="project" value="UniProtKB-KW"/>
</dbReference>
<accession>A0ABT6ZIY1</accession>
<evidence type="ECO:0000256" key="2">
    <source>
        <dbReference type="ARBA" id="ARBA00004141"/>
    </source>
</evidence>
<evidence type="ECO:0000256" key="7">
    <source>
        <dbReference type="ARBA" id="ARBA00022833"/>
    </source>
</evidence>
<keyword evidence="6" id="KW-0378">Hydrolase</keyword>
<dbReference type="InterPro" id="IPR041489">
    <property type="entry name" value="PDZ_6"/>
</dbReference>
<gene>
    <name evidence="13" type="ORF">QJ043_02760</name>
</gene>
<dbReference type="PROSITE" id="PS50106">
    <property type="entry name" value="PDZ"/>
    <property type="match status" value="1"/>
</dbReference>
<dbReference type="CDD" id="cd23081">
    <property type="entry name" value="cpPDZ_EcRseP-like"/>
    <property type="match status" value="1"/>
</dbReference>
<evidence type="ECO:0000256" key="5">
    <source>
        <dbReference type="ARBA" id="ARBA00022692"/>
    </source>
</evidence>
<evidence type="ECO:0000256" key="1">
    <source>
        <dbReference type="ARBA" id="ARBA00001947"/>
    </source>
</evidence>
<dbReference type="Pfam" id="PF02163">
    <property type="entry name" value="Peptidase_M50"/>
    <property type="match status" value="1"/>
</dbReference>
<evidence type="ECO:0000256" key="8">
    <source>
        <dbReference type="ARBA" id="ARBA00022989"/>
    </source>
</evidence>
<evidence type="ECO:0000256" key="11">
    <source>
        <dbReference type="SAM" id="Phobius"/>
    </source>
</evidence>
<dbReference type="InterPro" id="IPR008915">
    <property type="entry name" value="Peptidase_M50"/>
</dbReference>
<dbReference type="GO" id="GO:0006508">
    <property type="term" value="P:proteolysis"/>
    <property type="evidence" value="ECO:0007669"/>
    <property type="project" value="UniProtKB-KW"/>
</dbReference>
<keyword evidence="8 11" id="KW-1133">Transmembrane helix</keyword>
<evidence type="ECO:0000313" key="14">
    <source>
        <dbReference type="Proteomes" id="UP001431693"/>
    </source>
</evidence>
<dbReference type="PANTHER" id="PTHR42837:SF2">
    <property type="entry name" value="MEMBRANE METALLOPROTEASE ARASP2, CHLOROPLASTIC-RELATED"/>
    <property type="match status" value="1"/>
</dbReference>
<feature type="domain" description="PDZ" evidence="12">
    <location>
        <begin position="236"/>
        <end position="278"/>
    </location>
</feature>
<dbReference type="Pfam" id="PF17820">
    <property type="entry name" value="PDZ_6"/>
    <property type="match status" value="1"/>
</dbReference>
<keyword evidence="9" id="KW-0482">Metalloprotease</keyword>
<organism evidence="13 14">
    <name type="scientific">Kribbibacterium absianum</name>
    <dbReference type="NCBI Taxonomy" id="3044210"/>
    <lineage>
        <taxon>Bacteria</taxon>
        <taxon>Bacillati</taxon>
        <taxon>Actinomycetota</taxon>
        <taxon>Coriobacteriia</taxon>
        <taxon>Coriobacteriales</taxon>
        <taxon>Kribbibacteriaceae</taxon>
        <taxon>Kribbibacterium</taxon>
    </lineage>
</organism>